<reference evidence="2" key="1">
    <citation type="submission" date="2020-10" db="EMBL/GenBank/DDBJ databases">
        <title>Genome sequence of the unusual species of purple photosynthetic bacteria, Phaeovibrio sulfidiphilus DSM 23193, type strain.</title>
        <authorList>
            <person name="Kyndt J.A."/>
            <person name="Meyer T.E."/>
        </authorList>
    </citation>
    <scope>NUCLEOTIDE SEQUENCE</scope>
    <source>
        <strain evidence="2">DSM 23193</strain>
    </source>
</reference>
<dbReference type="RefSeq" id="WP_192534879.1">
    <property type="nucleotide sequence ID" value="NZ_JACZHT010000008.1"/>
</dbReference>
<organism evidence="2 3">
    <name type="scientific">Phaeovibrio sulfidiphilus</name>
    <dbReference type="NCBI Taxonomy" id="1220600"/>
    <lineage>
        <taxon>Bacteria</taxon>
        <taxon>Pseudomonadati</taxon>
        <taxon>Pseudomonadota</taxon>
        <taxon>Alphaproteobacteria</taxon>
        <taxon>Rhodospirillales</taxon>
        <taxon>Rhodospirillaceae</taxon>
        <taxon>Phaeovibrio</taxon>
    </lineage>
</organism>
<feature type="transmembrane region" description="Helical" evidence="1">
    <location>
        <begin position="65"/>
        <end position="89"/>
    </location>
</feature>
<keyword evidence="1" id="KW-0472">Membrane</keyword>
<gene>
    <name evidence="2" type="ORF">IHV25_09450</name>
</gene>
<evidence type="ECO:0000313" key="2">
    <source>
        <dbReference type="EMBL" id="MBE1237867.1"/>
    </source>
</evidence>
<feature type="transmembrane region" description="Helical" evidence="1">
    <location>
        <begin position="29"/>
        <end position="53"/>
    </location>
</feature>
<name>A0A8J6YR48_9PROT</name>
<keyword evidence="3" id="KW-1185">Reference proteome</keyword>
<protein>
    <recommendedName>
        <fullName evidence="4">Transmembrane protein</fullName>
    </recommendedName>
</protein>
<accession>A0A8J6YR48</accession>
<evidence type="ECO:0000313" key="3">
    <source>
        <dbReference type="Proteomes" id="UP000631034"/>
    </source>
</evidence>
<evidence type="ECO:0008006" key="4">
    <source>
        <dbReference type="Google" id="ProtNLM"/>
    </source>
</evidence>
<comment type="caution">
    <text evidence="2">The sequence shown here is derived from an EMBL/GenBank/DDBJ whole genome shotgun (WGS) entry which is preliminary data.</text>
</comment>
<keyword evidence="1" id="KW-0812">Transmembrane</keyword>
<keyword evidence="1" id="KW-1133">Transmembrane helix</keyword>
<feature type="transmembrane region" description="Helical" evidence="1">
    <location>
        <begin position="128"/>
        <end position="151"/>
    </location>
</feature>
<dbReference type="Proteomes" id="UP000631034">
    <property type="component" value="Unassembled WGS sequence"/>
</dbReference>
<sequence length="158" mass="17751">MSEDAVERERLRIAEYWNTELSKSFRGTLALALLVMVVSAIVLSSTRVTISFYGEESVFYPSSALFVTSFSIFMLSLVAVGVLALRFFVAPVSSVFGAPDTDVDTEAALRKRQLEAVQKRSRQRERALNYATVFLMLAFLVFVGSLLRLWVVSGRLFY</sequence>
<proteinExistence type="predicted"/>
<dbReference type="EMBL" id="JACZHT010000008">
    <property type="protein sequence ID" value="MBE1237867.1"/>
    <property type="molecule type" value="Genomic_DNA"/>
</dbReference>
<evidence type="ECO:0000256" key="1">
    <source>
        <dbReference type="SAM" id="Phobius"/>
    </source>
</evidence>
<dbReference type="AlphaFoldDB" id="A0A8J6YR48"/>